<proteinExistence type="predicted"/>
<dbReference type="EMBL" id="LLXI01001825">
    <property type="protein sequence ID" value="PKY55318.1"/>
    <property type="molecule type" value="Genomic_DNA"/>
</dbReference>
<name>A0A2I1H8X3_9GLOM</name>
<accession>A0A2I1H8X3</accession>
<comment type="caution">
    <text evidence="2">The sequence shown here is derived from an EMBL/GenBank/DDBJ whole genome shotgun (WGS) entry which is preliminary data.</text>
</comment>
<keyword evidence="1" id="KW-0175">Coiled coil</keyword>
<dbReference type="AlphaFoldDB" id="A0A2I1H8X3"/>
<sequence length="212" mass="25013">MKGKIPAWFKELETKILDNVNGNTRKIKNEYIGRIEKSNIHINYFDENERQEKNTIVSWNDYGEFPVFAEDKKDHIVCESCDRNVSKKKDSKICLIYLENKNSRIIETRRKEGAIKPYEILNNLIKKNEWIKKFNNEERMNEEYNERIEKIDNLIKSEEFITIIKNSGTKFTGCWPELKHSAGLGFRNSGQDPISTGIQKITYNIYIQLIVL</sequence>
<feature type="coiled-coil region" evidence="1">
    <location>
        <begin position="127"/>
        <end position="154"/>
    </location>
</feature>
<evidence type="ECO:0000313" key="2">
    <source>
        <dbReference type="EMBL" id="PKY55318.1"/>
    </source>
</evidence>
<reference evidence="2 3" key="1">
    <citation type="submission" date="2015-10" db="EMBL/GenBank/DDBJ databases">
        <title>Genome analyses suggest a sexual origin of heterokaryosis in a supposedly ancient asexual fungus.</title>
        <authorList>
            <person name="Ropars J."/>
            <person name="Sedzielewska K."/>
            <person name="Noel J."/>
            <person name="Charron P."/>
            <person name="Farinelli L."/>
            <person name="Marton T."/>
            <person name="Kruger M."/>
            <person name="Pelin A."/>
            <person name="Brachmann A."/>
            <person name="Corradi N."/>
        </authorList>
    </citation>
    <scope>NUCLEOTIDE SEQUENCE [LARGE SCALE GENOMIC DNA]</scope>
    <source>
        <strain evidence="2 3">A4</strain>
    </source>
</reference>
<keyword evidence="3" id="KW-1185">Reference proteome</keyword>
<dbReference type="Proteomes" id="UP000234323">
    <property type="component" value="Unassembled WGS sequence"/>
</dbReference>
<organism evidence="2 3">
    <name type="scientific">Rhizophagus irregularis</name>
    <dbReference type="NCBI Taxonomy" id="588596"/>
    <lineage>
        <taxon>Eukaryota</taxon>
        <taxon>Fungi</taxon>
        <taxon>Fungi incertae sedis</taxon>
        <taxon>Mucoromycota</taxon>
        <taxon>Glomeromycotina</taxon>
        <taxon>Glomeromycetes</taxon>
        <taxon>Glomerales</taxon>
        <taxon>Glomeraceae</taxon>
        <taxon>Rhizophagus</taxon>
    </lineage>
</organism>
<evidence type="ECO:0000313" key="3">
    <source>
        <dbReference type="Proteomes" id="UP000234323"/>
    </source>
</evidence>
<evidence type="ECO:0000256" key="1">
    <source>
        <dbReference type="SAM" id="Coils"/>
    </source>
</evidence>
<gene>
    <name evidence="2" type="ORF">RhiirA4_427419</name>
</gene>
<protein>
    <submittedName>
        <fullName evidence="2">Uncharacterized protein</fullName>
    </submittedName>
</protein>